<protein>
    <submittedName>
        <fullName evidence="2">Amino acid transporter</fullName>
    </submittedName>
</protein>
<reference evidence="3 4" key="1">
    <citation type="submission" date="2019-01" db="EMBL/GenBank/DDBJ databases">
        <title>Agromyces.</title>
        <authorList>
            <person name="Li J."/>
        </authorList>
    </citation>
    <scope>NUCLEOTIDE SEQUENCE [LARGE SCALE GENOMIC DNA]</scope>
    <source>
        <strain evidence="3 4">DSM 23870</strain>
    </source>
</reference>
<keyword evidence="4" id="KW-1185">Reference proteome</keyword>
<dbReference type="Proteomes" id="UP000581087">
    <property type="component" value="Unassembled WGS sequence"/>
</dbReference>
<evidence type="ECO:0000313" key="3">
    <source>
        <dbReference type="EMBL" id="RXZ85735.1"/>
    </source>
</evidence>
<accession>A0A4Q2M1G3</accession>
<organism evidence="3 4">
    <name type="scientific">Agromyces atrinae</name>
    <dbReference type="NCBI Taxonomy" id="592376"/>
    <lineage>
        <taxon>Bacteria</taxon>
        <taxon>Bacillati</taxon>
        <taxon>Actinomycetota</taxon>
        <taxon>Actinomycetes</taxon>
        <taxon>Micrococcales</taxon>
        <taxon>Microbacteriaceae</taxon>
        <taxon>Agromyces</taxon>
    </lineage>
</organism>
<keyword evidence="1" id="KW-1133">Transmembrane helix</keyword>
<name>A0A4Q2M1G3_9MICO</name>
<dbReference type="RefSeq" id="WP_129175904.1">
    <property type="nucleotide sequence ID" value="NZ_JACCBI010000001.1"/>
</dbReference>
<gene>
    <name evidence="2" type="ORF">BJ972_000055</name>
    <name evidence="3" type="ORF">ESP50_13125</name>
</gene>
<comment type="caution">
    <text evidence="3">The sequence shown here is derived from an EMBL/GenBank/DDBJ whole genome shotgun (WGS) entry which is preliminary data.</text>
</comment>
<feature type="transmembrane region" description="Helical" evidence="1">
    <location>
        <begin position="42"/>
        <end position="64"/>
    </location>
</feature>
<sequence length="129" mass="13299">MEKASLGSRIAVYAVSALAGAVFGFFATFGHQAQTVVAGVSIPWGIVLALLGVAALVLGIRLITRDRWASFWTAGGLLAVVFVLSLPGIGGSVLVTDSVLGTVWAVGPTLIAVLIVAWPTLPNRSRSRA</sequence>
<proteinExistence type="predicted"/>
<dbReference type="EMBL" id="JACCBI010000001">
    <property type="protein sequence ID" value="NYD65536.1"/>
    <property type="molecule type" value="Genomic_DNA"/>
</dbReference>
<evidence type="ECO:0000313" key="5">
    <source>
        <dbReference type="Proteomes" id="UP000581087"/>
    </source>
</evidence>
<keyword evidence="1" id="KW-0472">Membrane</keyword>
<evidence type="ECO:0000313" key="2">
    <source>
        <dbReference type="EMBL" id="NYD65536.1"/>
    </source>
</evidence>
<evidence type="ECO:0000256" key="1">
    <source>
        <dbReference type="SAM" id="Phobius"/>
    </source>
</evidence>
<dbReference type="Proteomes" id="UP000292686">
    <property type="component" value="Unassembled WGS sequence"/>
</dbReference>
<evidence type="ECO:0000313" key="4">
    <source>
        <dbReference type="Proteomes" id="UP000292686"/>
    </source>
</evidence>
<feature type="transmembrane region" description="Helical" evidence="1">
    <location>
        <begin position="71"/>
        <end position="95"/>
    </location>
</feature>
<keyword evidence="1" id="KW-0812">Transmembrane</keyword>
<reference evidence="2 5" key="2">
    <citation type="submission" date="2020-07" db="EMBL/GenBank/DDBJ databases">
        <title>Sequencing the genomes of 1000 actinobacteria strains.</title>
        <authorList>
            <person name="Klenk H.-P."/>
        </authorList>
    </citation>
    <scope>NUCLEOTIDE SEQUENCE [LARGE SCALE GENOMIC DNA]</scope>
    <source>
        <strain evidence="2 5">DSM 23870</strain>
    </source>
</reference>
<dbReference type="EMBL" id="SDPM01000007">
    <property type="protein sequence ID" value="RXZ85735.1"/>
    <property type="molecule type" value="Genomic_DNA"/>
</dbReference>
<dbReference type="OrthoDB" id="5123489at2"/>
<feature type="transmembrane region" description="Helical" evidence="1">
    <location>
        <begin position="101"/>
        <end position="121"/>
    </location>
</feature>
<dbReference type="AlphaFoldDB" id="A0A4Q2M1G3"/>
<feature type="transmembrane region" description="Helical" evidence="1">
    <location>
        <begin position="12"/>
        <end position="30"/>
    </location>
</feature>